<keyword evidence="4 5" id="KW-0732">Signal</keyword>
<dbReference type="GO" id="GO:0030288">
    <property type="term" value="C:outer membrane-bounded periplasmic space"/>
    <property type="evidence" value="ECO:0007669"/>
    <property type="project" value="UniProtKB-ARBA"/>
</dbReference>
<dbReference type="PANTHER" id="PTHR30290">
    <property type="entry name" value="PERIPLASMIC BINDING COMPONENT OF ABC TRANSPORTER"/>
    <property type="match status" value="1"/>
</dbReference>
<evidence type="ECO:0000256" key="3">
    <source>
        <dbReference type="ARBA" id="ARBA00022448"/>
    </source>
</evidence>
<reference evidence="7 8" key="1">
    <citation type="journal article" date="2019" name="Nat. Med.">
        <title>A library of human gut bacterial isolates paired with longitudinal multiomics data enables mechanistic microbiome research.</title>
        <authorList>
            <person name="Poyet M."/>
            <person name="Groussin M."/>
            <person name="Gibbons S.M."/>
            <person name="Avila-Pacheco J."/>
            <person name="Jiang X."/>
            <person name="Kearney S.M."/>
            <person name="Perrotta A.R."/>
            <person name="Berdy B."/>
            <person name="Zhao S."/>
            <person name="Lieberman T.D."/>
            <person name="Swanson P.K."/>
            <person name="Smith M."/>
            <person name="Roesemann S."/>
            <person name="Alexander J.E."/>
            <person name="Rich S.A."/>
            <person name="Livny J."/>
            <person name="Vlamakis H."/>
            <person name="Clish C."/>
            <person name="Bullock K."/>
            <person name="Deik A."/>
            <person name="Scott J."/>
            <person name="Pierce K.A."/>
            <person name="Xavier R.J."/>
            <person name="Alm E.J."/>
        </authorList>
    </citation>
    <scope>NUCLEOTIDE SEQUENCE [LARGE SCALE GENOMIC DNA]</scope>
    <source>
        <strain evidence="7 8">BIOML-A198</strain>
    </source>
</reference>
<dbReference type="Proteomes" id="UP000487649">
    <property type="component" value="Unassembled WGS sequence"/>
</dbReference>
<dbReference type="Gene3D" id="3.90.76.10">
    <property type="entry name" value="Dipeptide-binding Protein, Domain 1"/>
    <property type="match status" value="1"/>
</dbReference>
<comment type="similarity">
    <text evidence="2">Belongs to the bacterial solute-binding protein 5 family.</text>
</comment>
<name>A0A9X4XEG4_9FIRM</name>
<evidence type="ECO:0000256" key="2">
    <source>
        <dbReference type="ARBA" id="ARBA00005695"/>
    </source>
</evidence>
<dbReference type="Pfam" id="PF00496">
    <property type="entry name" value="SBP_bac_5"/>
    <property type="match status" value="1"/>
</dbReference>
<dbReference type="RefSeq" id="WP_006785948.1">
    <property type="nucleotide sequence ID" value="NZ_CP053187.1"/>
</dbReference>
<dbReference type="InterPro" id="IPR039424">
    <property type="entry name" value="SBP_5"/>
</dbReference>
<dbReference type="GeneID" id="60057871"/>
<accession>A0A9X4XEG4</accession>
<keyword evidence="3" id="KW-0813">Transport</keyword>
<evidence type="ECO:0000256" key="5">
    <source>
        <dbReference type="SAM" id="SignalP"/>
    </source>
</evidence>
<dbReference type="InterPro" id="IPR030678">
    <property type="entry name" value="Peptide/Ni-bd"/>
</dbReference>
<organism evidence="7 8">
    <name type="scientific">Turicibacter sanguinis</name>
    <dbReference type="NCBI Taxonomy" id="154288"/>
    <lineage>
        <taxon>Bacteria</taxon>
        <taxon>Bacillati</taxon>
        <taxon>Bacillota</taxon>
        <taxon>Erysipelotrichia</taxon>
        <taxon>Erysipelotrichales</taxon>
        <taxon>Turicibacteraceae</taxon>
        <taxon>Turicibacter</taxon>
    </lineage>
</organism>
<comment type="subcellular location">
    <subcellularLocation>
        <location evidence="1">Cell envelope</location>
    </subcellularLocation>
</comment>
<dbReference type="EMBL" id="WMQE01000025">
    <property type="protein sequence ID" value="MTK21893.1"/>
    <property type="molecule type" value="Genomic_DNA"/>
</dbReference>
<dbReference type="PANTHER" id="PTHR30290:SF10">
    <property type="entry name" value="PERIPLASMIC OLIGOPEPTIDE-BINDING PROTEIN-RELATED"/>
    <property type="match status" value="1"/>
</dbReference>
<dbReference type="AlphaFoldDB" id="A0A9X4XEG4"/>
<protein>
    <submittedName>
        <fullName evidence="7">Peptide ABC transporter substrate-binding protein</fullName>
    </submittedName>
</protein>
<feature type="domain" description="Solute-binding protein family 5" evidence="6">
    <location>
        <begin position="73"/>
        <end position="452"/>
    </location>
</feature>
<evidence type="ECO:0000259" key="6">
    <source>
        <dbReference type="Pfam" id="PF00496"/>
    </source>
</evidence>
<dbReference type="GO" id="GO:0015833">
    <property type="term" value="P:peptide transport"/>
    <property type="evidence" value="ECO:0007669"/>
    <property type="project" value="TreeGrafter"/>
</dbReference>
<dbReference type="FunFam" id="3.90.76.10:FF:000001">
    <property type="entry name" value="Oligopeptide ABC transporter substrate-binding protein"/>
    <property type="match status" value="1"/>
</dbReference>
<dbReference type="FunFam" id="3.10.105.10:FF:000001">
    <property type="entry name" value="Oligopeptide ABC transporter, oligopeptide-binding protein"/>
    <property type="match status" value="1"/>
</dbReference>
<proteinExistence type="inferred from homology"/>
<dbReference type="Gene3D" id="3.10.105.10">
    <property type="entry name" value="Dipeptide-binding Protein, Domain 3"/>
    <property type="match status" value="1"/>
</dbReference>
<sequence>MKKLRVLTFIFCCAVTLVACSGGEESSSNVLRVAKDVELASMDQHIATDGLSFEVIAATIEGLYTLDAAGSAVPAIATGYDLSEDGLTYTFHLREDAAWDNGTPVTANDFVYAWRRLVDPATASEYAFIMDVAAVKNAAAINAGEKPLEDLGVKAVDDYTLEVSLELPVPFFLQLMAFPSFLPLNEAFVTEQGSNYAQSPESLLANGPFKMTEWIQGNSFKVEKNDSYYAKDDVQLDGIEYKIMKDAQTAALEFESGNLDIVRLTGEIVDLYKDNEAFNLIHEGYLWYMSPNHEVTELQNVNLRRALALAVNKEQLTDTVLNDGSTVADFIVPVSLATGPDAKDFRETSDTYLAYDAAKAGEYWEVAKAELGIDSLTLELLFEDTDSSKKCAEFIQSELQTNLPGLTIELKSQPKKQRLELMRTGDYELGLTRWGPDYADPTTYLDLFITGVTNNYPNYSSEAYDTLMERIDKGDLVYDVEARWEAMKEAEAILLGEDAALAPLYQQGNTYLINPKLKGVETHSVGVPFIYRNASIED</sequence>
<evidence type="ECO:0000313" key="8">
    <source>
        <dbReference type="Proteomes" id="UP000487649"/>
    </source>
</evidence>
<dbReference type="PIRSF" id="PIRSF002741">
    <property type="entry name" value="MppA"/>
    <property type="match status" value="1"/>
</dbReference>
<dbReference type="CDD" id="cd08504">
    <property type="entry name" value="PBP2_OppA"/>
    <property type="match status" value="1"/>
</dbReference>
<dbReference type="Gene3D" id="3.40.190.10">
    <property type="entry name" value="Periplasmic binding protein-like II"/>
    <property type="match status" value="1"/>
</dbReference>
<comment type="caution">
    <text evidence="7">The sequence shown here is derived from an EMBL/GenBank/DDBJ whole genome shotgun (WGS) entry which is preliminary data.</text>
</comment>
<gene>
    <name evidence="7" type="ORF">GMA92_10745</name>
</gene>
<dbReference type="GO" id="GO:0043190">
    <property type="term" value="C:ATP-binding cassette (ABC) transporter complex"/>
    <property type="evidence" value="ECO:0007669"/>
    <property type="project" value="InterPro"/>
</dbReference>
<dbReference type="SUPFAM" id="SSF53850">
    <property type="entry name" value="Periplasmic binding protein-like II"/>
    <property type="match status" value="1"/>
</dbReference>
<feature type="chain" id="PRO_5040926355" evidence="5">
    <location>
        <begin position="20"/>
        <end position="538"/>
    </location>
</feature>
<dbReference type="PROSITE" id="PS51257">
    <property type="entry name" value="PROKAR_LIPOPROTEIN"/>
    <property type="match status" value="1"/>
</dbReference>
<evidence type="ECO:0000313" key="7">
    <source>
        <dbReference type="EMBL" id="MTK21893.1"/>
    </source>
</evidence>
<feature type="signal peptide" evidence="5">
    <location>
        <begin position="1"/>
        <end position="19"/>
    </location>
</feature>
<evidence type="ECO:0000256" key="1">
    <source>
        <dbReference type="ARBA" id="ARBA00004196"/>
    </source>
</evidence>
<dbReference type="GO" id="GO:1904680">
    <property type="term" value="F:peptide transmembrane transporter activity"/>
    <property type="evidence" value="ECO:0007669"/>
    <property type="project" value="TreeGrafter"/>
</dbReference>
<evidence type="ECO:0000256" key="4">
    <source>
        <dbReference type="ARBA" id="ARBA00022729"/>
    </source>
</evidence>
<dbReference type="InterPro" id="IPR000914">
    <property type="entry name" value="SBP_5_dom"/>
</dbReference>